<evidence type="ECO:0000259" key="3">
    <source>
        <dbReference type="PROSITE" id="PS51186"/>
    </source>
</evidence>
<protein>
    <submittedName>
        <fullName evidence="4">GNAT family N-acetyltransferase</fullName>
    </submittedName>
</protein>
<gene>
    <name evidence="4" type="ORF">FGL98_17495</name>
</gene>
<reference evidence="4 5" key="2">
    <citation type="submission" date="2019-08" db="EMBL/GenBank/DDBJ databases">
        <title>Jejuicoccus antrihumi gen. nov., sp. nov., a new member of the family Dermacoccaceae isolated from a cave.</title>
        <authorList>
            <person name="Schumann P."/>
            <person name="Kim I.S."/>
        </authorList>
    </citation>
    <scope>NUCLEOTIDE SEQUENCE [LARGE SCALE GENOMIC DNA]</scope>
    <source>
        <strain evidence="4 5">C5-26</strain>
    </source>
</reference>
<dbReference type="PANTHER" id="PTHR43877">
    <property type="entry name" value="AMINOALKYLPHOSPHONATE N-ACETYLTRANSFERASE-RELATED-RELATED"/>
    <property type="match status" value="1"/>
</dbReference>
<feature type="domain" description="N-acetyltransferase" evidence="3">
    <location>
        <begin position="119"/>
        <end position="259"/>
    </location>
</feature>
<dbReference type="InterPro" id="IPR050832">
    <property type="entry name" value="Bact_Acetyltransf"/>
</dbReference>
<dbReference type="InterPro" id="IPR000182">
    <property type="entry name" value="GNAT_dom"/>
</dbReference>
<organism evidence="4 5">
    <name type="scientific">Leekyejoonella antrihumi</name>
    <dbReference type="NCBI Taxonomy" id="1660198"/>
    <lineage>
        <taxon>Bacteria</taxon>
        <taxon>Bacillati</taxon>
        <taxon>Actinomycetota</taxon>
        <taxon>Actinomycetes</taxon>
        <taxon>Micrococcales</taxon>
        <taxon>Dermacoccaceae</taxon>
        <taxon>Leekyejoonella</taxon>
    </lineage>
</organism>
<reference evidence="4 5" key="1">
    <citation type="submission" date="2019-05" db="EMBL/GenBank/DDBJ databases">
        <authorList>
            <person name="Lee S.D."/>
        </authorList>
    </citation>
    <scope>NUCLEOTIDE SEQUENCE [LARGE SCALE GENOMIC DNA]</scope>
    <source>
        <strain evidence="4 5">C5-26</strain>
    </source>
</reference>
<proteinExistence type="predicted"/>
<dbReference type="InterPro" id="IPR016794">
    <property type="entry name" value="UCP21603_acetyltransf"/>
</dbReference>
<sequence length="259" mass="28203">MCATNPAMNAFVAARLVEGGPAAVASTFGVRNGTRLRAICWVAANVVPVEADDAALDAFASRLRRHRRRCSSIFGDADQVLPLWDRLSRHWGTPRSLRRDQPVLAVSSPPLASGRTMDPRVRPARPDEVDLVLPASAHMFTEEIGYPPYLGSDREYRRLVASLIDRGHTYVIVEHGKVVFKADIGSLASGVAQIQGVWVAPSRRGQGIATPAMNAVVQQILDRHASMVTLYVNGFNEAARRTYAAAGFRQMGTFATVIL</sequence>
<evidence type="ECO:0000256" key="1">
    <source>
        <dbReference type="ARBA" id="ARBA00022679"/>
    </source>
</evidence>
<keyword evidence="5" id="KW-1185">Reference proteome</keyword>
<dbReference type="AlphaFoldDB" id="A0A563DXM1"/>
<keyword evidence="2" id="KW-0012">Acyltransferase</keyword>
<dbReference type="CDD" id="cd04301">
    <property type="entry name" value="NAT_SF"/>
    <property type="match status" value="1"/>
</dbReference>
<evidence type="ECO:0000313" key="4">
    <source>
        <dbReference type="EMBL" id="TWP34424.1"/>
    </source>
</evidence>
<evidence type="ECO:0000313" key="5">
    <source>
        <dbReference type="Proteomes" id="UP000320244"/>
    </source>
</evidence>
<dbReference type="Pfam" id="PF00583">
    <property type="entry name" value="Acetyltransf_1"/>
    <property type="match status" value="1"/>
</dbReference>
<dbReference type="PROSITE" id="PS51186">
    <property type="entry name" value="GNAT"/>
    <property type="match status" value="1"/>
</dbReference>
<comment type="caution">
    <text evidence="4">The sequence shown here is derived from an EMBL/GenBank/DDBJ whole genome shotgun (WGS) entry which is preliminary data.</text>
</comment>
<dbReference type="GO" id="GO:0016747">
    <property type="term" value="F:acyltransferase activity, transferring groups other than amino-acyl groups"/>
    <property type="evidence" value="ECO:0007669"/>
    <property type="project" value="InterPro"/>
</dbReference>
<dbReference type="InterPro" id="IPR016181">
    <property type="entry name" value="Acyl_CoA_acyltransferase"/>
</dbReference>
<name>A0A563DXM1_9MICO</name>
<dbReference type="SUPFAM" id="SSF55729">
    <property type="entry name" value="Acyl-CoA N-acyltransferases (Nat)"/>
    <property type="match status" value="1"/>
</dbReference>
<dbReference type="Gene3D" id="3.40.630.30">
    <property type="match status" value="1"/>
</dbReference>
<dbReference type="InterPro" id="IPR025289">
    <property type="entry name" value="DUF4081"/>
</dbReference>
<dbReference type="PIRSF" id="PIRSF021603">
    <property type="entry name" value="UCP21603_acetyltransf"/>
    <property type="match status" value="1"/>
</dbReference>
<dbReference type="PANTHER" id="PTHR43877:SF2">
    <property type="entry name" value="AMINOALKYLPHOSPHONATE N-ACETYLTRANSFERASE-RELATED"/>
    <property type="match status" value="1"/>
</dbReference>
<evidence type="ECO:0000256" key="2">
    <source>
        <dbReference type="ARBA" id="ARBA00023315"/>
    </source>
</evidence>
<dbReference type="Pfam" id="PF13312">
    <property type="entry name" value="DUF4081"/>
    <property type="match status" value="1"/>
</dbReference>
<keyword evidence="1 4" id="KW-0808">Transferase</keyword>
<dbReference type="OrthoDB" id="5241264at2"/>
<dbReference type="Proteomes" id="UP000320244">
    <property type="component" value="Unassembled WGS sequence"/>
</dbReference>
<dbReference type="EMBL" id="VCQV01000028">
    <property type="protein sequence ID" value="TWP34424.1"/>
    <property type="molecule type" value="Genomic_DNA"/>
</dbReference>
<accession>A0A563DXM1</accession>